<evidence type="ECO:0000256" key="2">
    <source>
        <dbReference type="SAM" id="Phobius"/>
    </source>
</evidence>
<dbReference type="PANTHER" id="PTHR47245">
    <property type="entry name" value="PEPTIDYLPROLYL ISOMERASE"/>
    <property type="match status" value="1"/>
</dbReference>
<name>A0A1D8D4N4_CHLLM</name>
<dbReference type="InterPro" id="IPR023058">
    <property type="entry name" value="PPIase_PpiC_CS"/>
</dbReference>
<sequence length="700" mass="76883">MALMSKLRDKTHIVLFVLVAAFLALIVFEWGMNFTGPTSKAGVAGKVNGESISMKDYETLYNNLVNSYRQSNPEAEITSSIDAKLREQAWNYAVDQALIQQLLKKYGIDVTDQEVLDAVNSDLNPPMIIRQNFTDPQTGKIDRKLLEQARSDPKAKEFWVNAQEAVKRELMVGKLLMALKTMVVVTDPELTEVVQRQFTTFTGSFIPFPISYAGAESSFPVKDEEIKSWYEAHKAQFREEPTRSAEFVFFPLTPSAQDSLQVKKEIDGLIPQFASAASDSEFVKIQSDMPNAVNVALSRADFSPAAGNAVFGSPKLAPGQIVGPIADQGYYRLLKIKSITTGEPVASASHILIRLNPADKADGERVMGLLRKISDEMRSGASFASLAAKYSQDPGSARNGGSVGWFTKDRMVPQFAQAVFAGRPGQIVGPVQTQFGLHIIKIEGFDNRRIVSSEVVRQIKASTQTSESIKRNAAAFQSEAKSKGFEAAAKVQKLEVGKTGDFTRQSLLAVPGMGETVTKFAFKAKEGDVSDVLDTDKGFVVTKLLSKNDTGYHQLDEQLTAMIKAELVREKQGTALKSKLVTLSKSSGGSLDAIVAKDPSLRKITSNEIRWRDGYIDGYGVDPRLVEAMAGMKLNTLSQPVQSGGGYALVVLTSRQLAPGLDLAAEKQKVLPQLMKVRQEQFLSEYLNAYRRNSKIEDFR</sequence>
<reference evidence="4" key="1">
    <citation type="submission" date="2016-09" db="EMBL/GenBank/DDBJ databases">
        <title>Genome sequence of Chlorobaculum limnaeum.</title>
        <authorList>
            <person name="Liu Z."/>
            <person name="Tank M."/>
            <person name="Bryant D.A."/>
        </authorList>
    </citation>
    <scope>NUCLEOTIDE SEQUENCE [LARGE SCALE GENOMIC DNA]</scope>
    <source>
        <strain evidence="4">DSM 1677</strain>
    </source>
</reference>
<keyword evidence="1" id="KW-0697">Rotamase</keyword>
<dbReference type="InterPro" id="IPR000297">
    <property type="entry name" value="PPIase_PpiC"/>
</dbReference>
<accession>A0A1D8D4N4</accession>
<protein>
    <submittedName>
        <fullName evidence="4">Peptidylprolyl isomerase</fullName>
    </submittedName>
</protein>
<dbReference type="SUPFAM" id="SSF109998">
    <property type="entry name" value="Triger factor/SurA peptide-binding domain-like"/>
    <property type="match status" value="1"/>
</dbReference>
<dbReference type="OrthoDB" id="9812372at2"/>
<proteinExistence type="predicted"/>
<evidence type="ECO:0000313" key="4">
    <source>
        <dbReference type="EMBL" id="AOS82818.1"/>
    </source>
</evidence>
<evidence type="ECO:0000256" key="1">
    <source>
        <dbReference type="PROSITE-ProRule" id="PRU00278"/>
    </source>
</evidence>
<keyword evidence="2" id="KW-1133">Transmembrane helix</keyword>
<feature type="domain" description="PpiC" evidence="3">
    <location>
        <begin position="343"/>
        <end position="444"/>
    </location>
</feature>
<dbReference type="STRING" id="274537.BIU88_00820"/>
<dbReference type="InterPro" id="IPR027304">
    <property type="entry name" value="Trigger_fact/SurA_dom_sf"/>
</dbReference>
<dbReference type="InterPro" id="IPR050245">
    <property type="entry name" value="PrsA_foldase"/>
</dbReference>
<dbReference type="Pfam" id="PF13616">
    <property type="entry name" value="Rotamase_3"/>
    <property type="match status" value="1"/>
</dbReference>
<keyword evidence="5" id="KW-1185">Reference proteome</keyword>
<dbReference type="AlphaFoldDB" id="A0A1D8D4N4"/>
<dbReference type="SUPFAM" id="SSF54534">
    <property type="entry name" value="FKBP-like"/>
    <property type="match status" value="1"/>
</dbReference>
<dbReference type="PROSITE" id="PS50198">
    <property type="entry name" value="PPIC_PPIASE_2"/>
    <property type="match status" value="1"/>
</dbReference>
<dbReference type="Pfam" id="PF13145">
    <property type="entry name" value="Rotamase_2"/>
    <property type="match status" value="1"/>
</dbReference>
<dbReference type="Pfam" id="PF13623">
    <property type="entry name" value="SurA_N_2"/>
    <property type="match status" value="1"/>
</dbReference>
<evidence type="ECO:0000259" key="3">
    <source>
        <dbReference type="PROSITE" id="PS50198"/>
    </source>
</evidence>
<feature type="transmembrane region" description="Helical" evidence="2">
    <location>
        <begin position="12"/>
        <end position="32"/>
    </location>
</feature>
<dbReference type="PANTHER" id="PTHR47245:SF2">
    <property type="entry name" value="PEPTIDYL-PROLYL CIS-TRANS ISOMERASE HP_0175-RELATED"/>
    <property type="match status" value="1"/>
</dbReference>
<dbReference type="Gene3D" id="1.10.4030.10">
    <property type="entry name" value="Porin chaperone SurA, peptide-binding domain"/>
    <property type="match status" value="1"/>
</dbReference>
<gene>
    <name evidence="4" type="ORF">BIU88_00820</name>
</gene>
<dbReference type="InterPro" id="IPR046357">
    <property type="entry name" value="PPIase_dom_sf"/>
</dbReference>
<dbReference type="KEGG" id="clz:BIU88_00820"/>
<dbReference type="PROSITE" id="PS01096">
    <property type="entry name" value="PPIC_PPIASE_1"/>
    <property type="match status" value="1"/>
</dbReference>
<keyword evidence="2" id="KW-0812">Transmembrane</keyword>
<dbReference type="Proteomes" id="UP000095185">
    <property type="component" value="Chromosome"/>
</dbReference>
<dbReference type="EMBL" id="CP017305">
    <property type="protein sequence ID" value="AOS82818.1"/>
    <property type="molecule type" value="Genomic_DNA"/>
</dbReference>
<evidence type="ECO:0000313" key="5">
    <source>
        <dbReference type="Proteomes" id="UP000095185"/>
    </source>
</evidence>
<keyword evidence="2" id="KW-0472">Membrane</keyword>
<organism evidence="4 5">
    <name type="scientific">Chlorobaculum limnaeum</name>
    <dbReference type="NCBI Taxonomy" id="274537"/>
    <lineage>
        <taxon>Bacteria</taxon>
        <taxon>Pseudomonadati</taxon>
        <taxon>Chlorobiota</taxon>
        <taxon>Chlorobiia</taxon>
        <taxon>Chlorobiales</taxon>
        <taxon>Chlorobiaceae</taxon>
        <taxon>Chlorobaculum</taxon>
    </lineage>
</organism>
<dbReference type="GO" id="GO:0003755">
    <property type="term" value="F:peptidyl-prolyl cis-trans isomerase activity"/>
    <property type="evidence" value="ECO:0007669"/>
    <property type="project" value="UniProtKB-KW"/>
</dbReference>
<dbReference type="Gene3D" id="3.10.50.40">
    <property type="match status" value="2"/>
</dbReference>
<keyword evidence="1 4" id="KW-0413">Isomerase</keyword>